<sequence>MTQITFPYDRAQQALAEFLSGDEDGQDRLTGGRWTRNISTPDGNGLAAVIMDPAKHAQLRDEAAAWREHMEPKGDTDIPPGYRPYQHSPTAREDRLLPTEPLEKTLAQVFYGKNLDELDRDDRSKILSAAIICLLRTTLDPDDSGVVPIMMRCHSAEDRNDPEPRQLWQLAYKTGVHGLYLRTTANGFFGELWGIVTGTGFKLTEGWWDRESAEQAVAAVGRVLPQVDWMEVRDADAFTPAAVAALRQVFKRYRDFGVDENQPEPEPVTTQAADGSALAGASGEGQ</sequence>
<comment type="caution">
    <text evidence="2">The sequence shown here is derived from an EMBL/GenBank/DDBJ whole genome shotgun (WGS) entry which is preliminary data.</text>
</comment>
<dbReference type="EMBL" id="BMNT01000001">
    <property type="protein sequence ID" value="GGK61857.1"/>
    <property type="molecule type" value="Genomic_DNA"/>
</dbReference>
<reference evidence="2" key="2">
    <citation type="submission" date="2020-09" db="EMBL/GenBank/DDBJ databases">
        <authorList>
            <person name="Sun Q."/>
            <person name="Ohkuma M."/>
        </authorList>
    </citation>
    <scope>NUCLEOTIDE SEQUENCE</scope>
    <source>
        <strain evidence="2">JCM 13064</strain>
    </source>
</reference>
<accession>A0A917VC87</accession>
<organism evidence="2 3">
    <name type="scientific">Sphaerisporangium melleum</name>
    <dbReference type="NCBI Taxonomy" id="321316"/>
    <lineage>
        <taxon>Bacteria</taxon>
        <taxon>Bacillati</taxon>
        <taxon>Actinomycetota</taxon>
        <taxon>Actinomycetes</taxon>
        <taxon>Streptosporangiales</taxon>
        <taxon>Streptosporangiaceae</taxon>
        <taxon>Sphaerisporangium</taxon>
    </lineage>
</organism>
<evidence type="ECO:0000313" key="3">
    <source>
        <dbReference type="Proteomes" id="UP000645217"/>
    </source>
</evidence>
<evidence type="ECO:0000313" key="2">
    <source>
        <dbReference type="EMBL" id="GGK61857.1"/>
    </source>
</evidence>
<gene>
    <name evidence="2" type="ORF">GCM10007964_01260</name>
</gene>
<name>A0A917VC87_9ACTN</name>
<feature type="compositionally biased region" description="Low complexity" evidence="1">
    <location>
        <begin position="272"/>
        <end position="286"/>
    </location>
</feature>
<dbReference type="AlphaFoldDB" id="A0A917VC87"/>
<feature type="region of interest" description="Disordered" evidence="1">
    <location>
        <begin position="258"/>
        <end position="286"/>
    </location>
</feature>
<keyword evidence="3" id="KW-1185">Reference proteome</keyword>
<dbReference type="RefSeq" id="WP_189160927.1">
    <property type="nucleotide sequence ID" value="NZ_BMNT01000001.1"/>
</dbReference>
<reference evidence="2" key="1">
    <citation type="journal article" date="2014" name="Int. J. Syst. Evol. Microbiol.">
        <title>Complete genome sequence of Corynebacterium casei LMG S-19264T (=DSM 44701T), isolated from a smear-ripened cheese.</title>
        <authorList>
            <consortium name="US DOE Joint Genome Institute (JGI-PGF)"/>
            <person name="Walter F."/>
            <person name="Albersmeier A."/>
            <person name="Kalinowski J."/>
            <person name="Ruckert C."/>
        </authorList>
    </citation>
    <scope>NUCLEOTIDE SEQUENCE</scope>
    <source>
        <strain evidence="2">JCM 13064</strain>
    </source>
</reference>
<dbReference type="Proteomes" id="UP000645217">
    <property type="component" value="Unassembled WGS sequence"/>
</dbReference>
<protein>
    <submittedName>
        <fullName evidence="2">Uncharacterized protein</fullName>
    </submittedName>
</protein>
<evidence type="ECO:0000256" key="1">
    <source>
        <dbReference type="SAM" id="MobiDB-lite"/>
    </source>
</evidence>
<proteinExistence type="predicted"/>